<organism evidence="3 4">
    <name type="scientific">Mycolicibacterium smegmatis (strain MKD8)</name>
    <name type="common">Mycobacterium smegmatis</name>
    <dbReference type="NCBI Taxonomy" id="1214915"/>
    <lineage>
        <taxon>Bacteria</taxon>
        <taxon>Bacillati</taxon>
        <taxon>Actinomycetota</taxon>
        <taxon>Actinomycetes</taxon>
        <taxon>Mycobacteriales</taxon>
        <taxon>Mycobacteriaceae</taxon>
        <taxon>Mycolicibacterium</taxon>
    </lineage>
</organism>
<feature type="domain" description="NADP-dependent oxidoreductase" evidence="2">
    <location>
        <begin position="22"/>
        <end position="325"/>
    </location>
</feature>
<evidence type="ECO:0000313" key="4">
    <source>
        <dbReference type="Proteomes" id="UP000011200"/>
    </source>
</evidence>
<proteinExistence type="predicted"/>
<gene>
    <name evidence="3" type="ORF">D806_033180</name>
</gene>
<dbReference type="Pfam" id="PF00248">
    <property type="entry name" value="Aldo_ket_red"/>
    <property type="match status" value="1"/>
</dbReference>
<dbReference type="AlphaFoldDB" id="A0A2U9PR82"/>
<dbReference type="PANTHER" id="PTHR43625:SF40">
    <property type="entry name" value="ALDO-KETO REDUCTASE YAKC [NADP(+)]"/>
    <property type="match status" value="1"/>
</dbReference>
<dbReference type="CDD" id="cd19076">
    <property type="entry name" value="AKR_AKR13A_13D"/>
    <property type="match status" value="1"/>
</dbReference>
<dbReference type="SUPFAM" id="SSF51430">
    <property type="entry name" value="NAD(P)-linked oxidoreductase"/>
    <property type="match status" value="1"/>
</dbReference>
<dbReference type="InterPro" id="IPR023210">
    <property type="entry name" value="NADP_OxRdtase_dom"/>
</dbReference>
<evidence type="ECO:0000256" key="1">
    <source>
        <dbReference type="ARBA" id="ARBA00023002"/>
    </source>
</evidence>
<dbReference type="Gene3D" id="3.20.20.100">
    <property type="entry name" value="NADP-dependent oxidoreductase domain"/>
    <property type="match status" value="1"/>
</dbReference>
<reference evidence="3 4" key="1">
    <citation type="journal article" date="2013" name="Genome Announc.">
        <title>Draft genome sequence of MKD8, a conjugal recipient Mycobacterium smegmatis strain.</title>
        <authorList>
            <person name="Gray T.A."/>
            <person name="Palumbo M.J."/>
            <person name="Derbyshire K.M."/>
        </authorList>
    </citation>
    <scope>NUCLEOTIDE SEQUENCE [LARGE SCALE GENOMIC DNA]</scope>
    <source>
        <strain evidence="3 4">MKD8</strain>
    </source>
</reference>
<dbReference type="EMBL" id="CP027541">
    <property type="protein sequence ID" value="AWT54290.1"/>
    <property type="molecule type" value="Genomic_DNA"/>
</dbReference>
<name>A0A2U9PR82_MYCSE</name>
<dbReference type="Proteomes" id="UP000011200">
    <property type="component" value="Chromosome"/>
</dbReference>
<keyword evidence="1" id="KW-0560">Oxidoreductase</keyword>
<evidence type="ECO:0000313" key="3">
    <source>
        <dbReference type="EMBL" id="AWT54290.1"/>
    </source>
</evidence>
<reference evidence="4" key="2">
    <citation type="submission" date="2018-03" db="EMBL/GenBank/DDBJ databases">
        <authorList>
            <person name="Derbyshire K."/>
            <person name="Gray T.A."/>
            <person name="Champion M."/>
        </authorList>
    </citation>
    <scope>NUCLEOTIDE SEQUENCE [LARGE SCALE GENOMIC DNA]</scope>
    <source>
        <strain evidence="4">MKD8</strain>
    </source>
</reference>
<dbReference type="InterPro" id="IPR036812">
    <property type="entry name" value="NAD(P)_OxRdtase_dom_sf"/>
</dbReference>
<protein>
    <submittedName>
        <fullName evidence="3">Aldo/keto reductase</fullName>
    </submittedName>
</protein>
<dbReference type="PANTHER" id="PTHR43625">
    <property type="entry name" value="AFLATOXIN B1 ALDEHYDE REDUCTASE"/>
    <property type="match status" value="1"/>
</dbReference>
<evidence type="ECO:0000259" key="2">
    <source>
        <dbReference type="Pfam" id="PF00248"/>
    </source>
</evidence>
<dbReference type="GO" id="GO:0016491">
    <property type="term" value="F:oxidoreductase activity"/>
    <property type="evidence" value="ECO:0007669"/>
    <property type="project" value="UniProtKB-KW"/>
</dbReference>
<sequence>MTTVDGTARVRIGHSELNVRPVGLGCMGMSQSYGPADDSTSIRTIRSALDLGVDHLDTSDVYGAADITWGVPIRGFGHNEELIGKAISGRRDDVVLATKFAARINETNDGIAIDGRPAYVTAACEASLRRLNTDVIDLYYYHRLDPRVPIEETVGAMAELMSAGKVRAIGLSEVGPQALRQAQAVHPIAALQSEYSLWERGVEGDIAETCAALGVTLVAYSPLGRSALTGALAADATFVKGDLRATNPRFTAENLGMNLAPVAALKALADQKGCRPGQLALAWLLSRPFKVVTIPGTKRIEYVAENLAATNVALSADESDYLSELFAPGTIVGDRYAPIHARTVVQS</sequence>
<dbReference type="InterPro" id="IPR050791">
    <property type="entry name" value="Aldo-Keto_reductase"/>
</dbReference>
<dbReference type="GO" id="GO:0005737">
    <property type="term" value="C:cytoplasm"/>
    <property type="evidence" value="ECO:0007669"/>
    <property type="project" value="TreeGrafter"/>
</dbReference>
<accession>A0A2U9PR82</accession>